<dbReference type="Pfam" id="PF01144">
    <property type="entry name" value="CoA_trans"/>
    <property type="match status" value="1"/>
</dbReference>
<dbReference type="InterPro" id="IPR037171">
    <property type="entry name" value="NagB/RpiA_transferase-like"/>
</dbReference>
<evidence type="ECO:0000313" key="1">
    <source>
        <dbReference type="EMBL" id="PRH84013.1"/>
    </source>
</evidence>
<organism evidence="1 2">
    <name type="scientific">Labrys okinawensis</name>
    <dbReference type="NCBI Taxonomy" id="346911"/>
    <lineage>
        <taxon>Bacteria</taxon>
        <taxon>Pseudomonadati</taxon>
        <taxon>Pseudomonadota</taxon>
        <taxon>Alphaproteobacteria</taxon>
        <taxon>Hyphomicrobiales</taxon>
        <taxon>Xanthobacteraceae</taxon>
        <taxon>Labrys</taxon>
    </lineage>
</organism>
<name>A0A2S9Q3T0_9HYPH</name>
<dbReference type="GO" id="GO:0008410">
    <property type="term" value="F:CoA-transferase activity"/>
    <property type="evidence" value="ECO:0007669"/>
    <property type="project" value="InterPro"/>
</dbReference>
<dbReference type="OrthoDB" id="9777193at2"/>
<dbReference type="Proteomes" id="UP000237682">
    <property type="component" value="Unassembled WGS sequence"/>
</dbReference>
<sequence length="67" mass="7160">MKNKIVSIEEAVSLVRDDDTLCFSGFGTNGVPEQLAVGLAQRFLQTAAPRNLTLLLGEARGMERPGG</sequence>
<dbReference type="Gene3D" id="3.40.1080.10">
    <property type="entry name" value="Glutaconate Coenzyme A-transferase"/>
    <property type="match status" value="1"/>
</dbReference>
<comment type="caution">
    <text evidence="1">The sequence shown here is derived from an EMBL/GenBank/DDBJ whole genome shotgun (WGS) entry which is preliminary data.</text>
</comment>
<dbReference type="SUPFAM" id="SSF100950">
    <property type="entry name" value="NagB/RpiA/CoA transferase-like"/>
    <property type="match status" value="1"/>
</dbReference>
<protein>
    <submittedName>
        <fullName evidence="1">Uncharacterized protein</fullName>
    </submittedName>
</protein>
<dbReference type="EMBL" id="PUEJ01000017">
    <property type="protein sequence ID" value="PRH84013.1"/>
    <property type="molecule type" value="Genomic_DNA"/>
</dbReference>
<proteinExistence type="predicted"/>
<dbReference type="InterPro" id="IPR004165">
    <property type="entry name" value="CoA_trans_fam_I"/>
</dbReference>
<dbReference type="RefSeq" id="WP_105865649.1">
    <property type="nucleotide sequence ID" value="NZ_PUEJ01000017.1"/>
</dbReference>
<keyword evidence="2" id="KW-1185">Reference proteome</keyword>
<gene>
    <name evidence="1" type="ORF">C5L14_29585</name>
</gene>
<evidence type="ECO:0000313" key="2">
    <source>
        <dbReference type="Proteomes" id="UP000237682"/>
    </source>
</evidence>
<dbReference type="AlphaFoldDB" id="A0A2S9Q3T0"/>
<reference evidence="1 2" key="1">
    <citation type="submission" date="2018-02" db="EMBL/GenBank/DDBJ databases">
        <title>Whole genome sequencing of endophytic bacterium.</title>
        <authorList>
            <person name="Eedara R."/>
            <person name="Podile A.R."/>
        </authorList>
    </citation>
    <scope>NUCLEOTIDE SEQUENCE [LARGE SCALE GENOMIC DNA]</scope>
    <source>
        <strain evidence="1 2">RP1T</strain>
    </source>
</reference>
<accession>A0A2S9Q3T0</accession>